<dbReference type="AlphaFoldDB" id="A0A9P0QUN9"/>
<evidence type="ECO:0000313" key="1">
    <source>
        <dbReference type="EMBL" id="CAH2354885.1"/>
    </source>
</evidence>
<reference evidence="1" key="1">
    <citation type="submission" date="2022-03" db="EMBL/GenBank/DDBJ databases">
        <authorList>
            <person name="Legras J.-L."/>
            <person name="Devillers H."/>
            <person name="Grondin C."/>
        </authorList>
    </citation>
    <scope>NUCLEOTIDE SEQUENCE</scope>
    <source>
        <strain evidence="1">CLIB 1423</strain>
    </source>
</reference>
<dbReference type="Proteomes" id="UP000837801">
    <property type="component" value="Unassembled WGS sequence"/>
</dbReference>
<protein>
    <submittedName>
        <fullName evidence="1">Uncharacterized protein</fullName>
    </submittedName>
</protein>
<comment type="caution">
    <text evidence="1">The sequence shown here is derived from an EMBL/GenBank/DDBJ whole genome shotgun (WGS) entry which is preliminary data.</text>
</comment>
<keyword evidence="2" id="KW-1185">Reference proteome</keyword>
<evidence type="ECO:0000313" key="2">
    <source>
        <dbReference type="Proteomes" id="UP000837801"/>
    </source>
</evidence>
<gene>
    <name evidence="1" type="ORF">CLIB1423_19S02014</name>
</gene>
<organism evidence="1 2">
    <name type="scientific">[Candida] railenensis</name>
    <dbReference type="NCBI Taxonomy" id="45579"/>
    <lineage>
        <taxon>Eukaryota</taxon>
        <taxon>Fungi</taxon>
        <taxon>Dikarya</taxon>
        <taxon>Ascomycota</taxon>
        <taxon>Saccharomycotina</taxon>
        <taxon>Pichiomycetes</taxon>
        <taxon>Debaryomycetaceae</taxon>
        <taxon>Kurtzmaniella</taxon>
    </lineage>
</organism>
<accession>A0A9P0QUN9</accession>
<dbReference type="EMBL" id="CAKXYY010000019">
    <property type="protein sequence ID" value="CAH2354885.1"/>
    <property type="molecule type" value="Genomic_DNA"/>
</dbReference>
<proteinExistence type="predicted"/>
<name>A0A9P0QUN9_9ASCO</name>
<sequence length="113" mass="12898">MCRCTRVLPKNRVHQAQLSTPVHPLYWADQVHAMRYIYIHYVSRIYVLPNSAVSDALVVMIHPYTPPSVVILSHVKSKNLTASPGNPTGWTISRTVSFFFFTTVPRTQRGFKV</sequence>